<organism evidence="1 2">
    <name type="scientific">Cichorium intybus</name>
    <name type="common">Chicory</name>
    <dbReference type="NCBI Taxonomy" id="13427"/>
    <lineage>
        <taxon>Eukaryota</taxon>
        <taxon>Viridiplantae</taxon>
        <taxon>Streptophyta</taxon>
        <taxon>Embryophyta</taxon>
        <taxon>Tracheophyta</taxon>
        <taxon>Spermatophyta</taxon>
        <taxon>Magnoliopsida</taxon>
        <taxon>eudicotyledons</taxon>
        <taxon>Gunneridae</taxon>
        <taxon>Pentapetalae</taxon>
        <taxon>asterids</taxon>
        <taxon>campanulids</taxon>
        <taxon>Asterales</taxon>
        <taxon>Asteraceae</taxon>
        <taxon>Cichorioideae</taxon>
        <taxon>Cichorieae</taxon>
        <taxon>Cichoriinae</taxon>
        <taxon>Cichorium</taxon>
    </lineage>
</organism>
<reference evidence="2" key="1">
    <citation type="journal article" date="2022" name="Mol. Ecol. Resour.">
        <title>The genomes of chicory, endive, great burdock and yacon provide insights into Asteraceae palaeo-polyploidization history and plant inulin production.</title>
        <authorList>
            <person name="Fan W."/>
            <person name="Wang S."/>
            <person name="Wang H."/>
            <person name="Wang A."/>
            <person name="Jiang F."/>
            <person name="Liu H."/>
            <person name="Zhao H."/>
            <person name="Xu D."/>
            <person name="Zhang Y."/>
        </authorList>
    </citation>
    <scope>NUCLEOTIDE SEQUENCE [LARGE SCALE GENOMIC DNA]</scope>
    <source>
        <strain evidence="2">cv. Punajuju</strain>
    </source>
</reference>
<gene>
    <name evidence="1" type="ORF">L2E82_37630</name>
</gene>
<proteinExistence type="predicted"/>
<evidence type="ECO:0000313" key="2">
    <source>
        <dbReference type="Proteomes" id="UP001055811"/>
    </source>
</evidence>
<dbReference type="EMBL" id="CM042015">
    <property type="protein sequence ID" value="KAI3708460.1"/>
    <property type="molecule type" value="Genomic_DNA"/>
</dbReference>
<protein>
    <submittedName>
        <fullName evidence="1">Uncharacterized protein</fullName>
    </submittedName>
</protein>
<name>A0ACB9AJ51_CICIN</name>
<comment type="caution">
    <text evidence="1">The sequence shown here is derived from an EMBL/GenBank/DDBJ whole genome shotgun (WGS) entry which is preliminary data.</text>
</comment>
<dbReference type="Proteomes" id="UP001055811">
    <property type="component" value="Linkage Group LG07"/>
</dbReference>
<evidence type="ECO:0000313" key="1">
    <source>
        <dbReference type="EMBL" id="KAI3708460.1"/>
    </source>
</evidence>
<reference evidence="1 2" key="2">
    <citation type="journal article" date="2022" name="Mol. Ecol. Resour.">
        <title>The genomes of chicory, endive, great burdock and yacon provide insights into Asteraceae paleo-polyploidization history and plant inulin production.</title>
        <authorList>
            <person name="Fan W."/>
            <person name="Wang S."/>
            <person name="Wang H."/>
            <person name="Wang A."/>
            <person name="Jiang F."/>
            <person name="Liu H."/>
            <person name="Zhao H."/>
            <person name="Xu D."/>
            <person name="Zhang Y."/>
        </authorList>
    </citation>
    <scope>NUCLEOTIDE SEQUENCE [LARGE SCALE GENOMIC DNA]</scope>
    <source>
        <strain evidence="2">cv. Punajuju</strain>
        <tissue evidence="1">Leaves</tissue>
    </source>
</reference>
<sequence length="393" mass="43912">MITERKTMRKTASSAVDGGGKIIDSGVEVVKNTSSVDHWDFLDEIEAPMWADLTLCNLTNDETNDSWFDISHQFHQCSSSQLLSSIFHPNSITIQEPPSPKLPPSVSKSRGKNYKIKPWEKRNKPTFNNQHPVKTLSMNPSSNNTNPTSNKTLKSCSSCESGVTDKSRPKISKSSSCSLTSQEQEQEHENSAMSTVTSIRIEDQKKKILEVSCKTLNQTSDFLSSLRNNLRRSCATRPATRVVTTKCSEGFKSSSSSSKGINVITVSQPLRKESRVVNVTKKIVQDLSNRQRSNTLTSKVQVQQNTSVGKVLMTRKVNEEYKMIDKKCGIKKTGLKKISTSQKGEKEGQIQKGCKQNVTQKNGSKKLIGIKEKTNTQSRDKDIVNPTRKVYFR</sequence>
<keyword evidence="2" id="KW-1185">Reference proteome</keyword>
<accession>A0ACB9AJ51</accession>